<proteinExistence type="predicted"/>
<dbReference type="EMBL" id="WOCE01000011">
    <property type="protein sequence ID" value="KAE9603925.1"/>
    <property type="molecule type" value="Genomic_DNA"/>
</dbReference>
<sequence>MGFSLFPMVLKSHELHIKGSLKNNPTEIHFVVVVETRTAYTSSFIDKINIYASFFNINEEYHYYFHKDDIIILIASCVFL</sequence>
<accession>A0A6A4PQH9</accession>
<name>A0A6A4PQH9_LUPAL</name>
<dbReference type="Proteomes" id="UP000447434">
    <property type="component" value="Chromosome 11"/>
</dbReference>
<comment type="caution">
    <text evidence="1">The sequence shown here is derived from an EMBL/GenBank/DDBJ whole genome shotgun (WGS) entry which is preliminary data.</text>
</comment>
<keyword evidence="2" id="KW-1185">Reference proteome</keyword>
<evidence type="ECO:0000313" key="2">
    <source>
        <dbReference type="Proteomes" id="UP000447434"/>
    </source>
</evidence>
<dbReference type="AlphaFoldDB" id="A0A6A4PQH9"/>
<evidence type="ECO:0000313" key="1">
    <source>
        <dbReference type="EMBL" id="KAE9603925.1"/>
    </source>
</evidence>
<organism evidence="1 2">
    <name type="scientific">Lupinus albus</name>
    <name type="common">White lupine</name>
    <name type="synonym">Lupinus termis</name>
    <dbReference type="NCBI Taxonomy" id="3870"/>
    <lineage>
        <taxon>Eukaryota</taxon>
        <taxon>Viridiplantae</taxon>
        <taxon>Streptophyta</taxon>
        <taxon>Embryophyta</taxon>
        <taxon>Tracheophyta</taxon>
        <taxon>Spermatophyta</taxon>
        <taxon>Magnoliopsida</taxon>
        <taxon>eudicotyledons</taxon>
        <taxon>Gunneridae</taxon>
        <taxon>Pentapetalae</taxon>
        <taxon>rosids</taxon>
        <taxon>fabids</taxon>
        <taxon>Fabales</taxon>
        <taxon>Fabaceae</taxon>
        <taxon>Papilionoideae</taxon>
        <taxon>50 kb inversion clade</taxon>
        <taxon>genistoids sensu lato</taxon>
        <taxon>core genistoids</taxon>
        <taxon>Genisteae</taxon>
        <taxon>Lupinus</taxon>
    </lineage>
</organism>
<gene>
    <name evidence="1" type="ORF">Lalb_Chr11g0065941</name>
</gene>
<protein>
    <submittedName>
        <fullName evidence="1">Uncharacterized protein</fullName>
    </submittedName>
</protein>
<reference evidence="2" key="1">
    <citation type="journal article" date="2020" name="Nat. Commun.">
        <title>Genome sequence of the cluster root forming white lupin.</title>
        <authorList>
            <person name="Hufnagel B."/>
            <person name="Marques A."/>
            <person name="Soriano A."/>
            <person name="Marques L."/>
            <person name="Divol F."/>
            <person name="Doumas P."/>
            <person name="Sallet E."/>
            <person name="Mancinotti D."/>
            <person name="Carrere S."/>
            <person name="Marande W."/>
            <person name="Arribat S."/>
            <person name="Keller J."/>
            <person name="Huneau C."/>
            <person name="Blein T."/>
            <person name="Aime D."/>
            <person name="Laguerre M."/>
            <person name="Taylor J."/>
            <person name="Schubert V."/>
            <person name="Nelson M."/>
            <person name="Geu-Flores F."/>
            <person name="Crespi M."/>
            <person name="Gallardo-Guerrero K."/>
            <person name="Delaux P.-M."/>
            <person name="Salse J."/>
            <person name="Berges H."/>
            <person name="Guyot R."/>
            <person name="Gouzy J."/>
            <person name="Peret B."/>
        </authorList>
    </citation>
    <scope>NUCLEOTIDE SEQUENCE [LARGE SCALE GENOMIC DNA]</scope>
    <source>
        <strain evidence="2">cv. Amiga</strain>
    </source>
</reference>